<protein>
    <recommendedName>
        <fullName evidence="3">Secreted protein</fullName>
    </recommendedName>
</protein>
<proteinExistence type="predicted"/>
<dbReference type="AlphaFoldDB" id="A0A1X7U9S7"/>
<organism evidence="2">
    <name type="scientific">Amphimedon queenslandica</name>
    <name type="common">Sponge</name>
    <dbReference type="NCBI Taxonomy" id="400682"/>
    <lineage>
        <taxon>Eukaryota</taxon>
        <taxon>Metazoa</taxon>
        <taxon>Porifera</taxon>
        <taxon>Demospongiae</taxon>
        <taxon>Heteroscleromorpha</taxon>
        <taxon>Haplosclerida</taxon>
        <taxon>Niphatidae</taxon>
        <taxon>Amphimedon</taxon>
    </lineage>
</organism>
<sequence length="94" mass="10525">MMGCVMLLQSRKLLLALCVIITLSCDVIDYEAPCAADDADPLVLSDPPECNDWSVWDHNPPELCDVTQFEVATTPEVTTVRETVKQEKERSRQS</sequence>
<dbReference type="EnsemblMetazoa" id="Aqu2.1.24413_001">
    <property type="protein sequence ID" value="Aqu2.1.24413_001"/>
    <property type="gene ID" value="Aqu2.1.24413"/>
</dbReference>
<evidence type="ECO:0000256" key="1">
    <source>
        <dbReference type="SAM" id="SignalP"/>
    </source>
</evidence>
<accession>A0A1X7U9S7</accession>
<evidence type="ECO:0000313" key="2">
    <source>
        <dbReference type="EnsemblMetazoa" id="Aqu2.1.24413_001"/>
    </source>
</evidence>
<evidence type="ECO:0008006" key="3">
    <source>
        <dbReference type="Google" id="ProtNLM"/>
    </source>
</evidence>
<keyword evidence="1" id="KW-0732">Signal</keyword>
<feature type="chain" id="PRO_5011965276" description="Secreted protein" evidence="1">
    <location>
        <begin position="17"/>
        <end position="94"/>
    </location>
</feature>
<feature type="signal peptide" evidence="1">
    <location>
        <begin position="1"/>
        <end position="16"/>
    </location>
</feature>
<dbReference type="InParanoid" id="A0A1X7U9S7"/>
<reference evidence="2" key="1">
    <citation type="submission" date="2017-05" db="UniProtKB">
        <authorList>
            <consortium name="EnsemblMetazoa"/>
        </authorList>
    </citation>
    <scope>IDENTIFICATION</scope>
</reference>
<name>A0A1X7U9S7_AMPQE</name>